<evidence type="ECO:0000313" key="3">
    <source>
        <dbReference type="Proteomes" id="UP000268014"/>
    </source>
</evidence>
<dbReference type="EMBL" id="UZAF01016182">
    <property type="protein sequence ID" value="VDO22628.1"/>
    <property type="molecule type" value="Genomic_DNA"/>
</dbReference>
<dbReference type="AlphaFoldDB" id="A0A158QK95"/>
<evidence type="ECO:0000313" key="2">
    <source>
        <dbReference type="EMBL" id="VDO22628.1"/>
    </source>
</evidence>
<proteinExistence type="predicted"/>
<protein>
    <submittedName>
        <fullName evidence="2 4">Uncharacterized protein</fullName>
    </submittedName>
</protein>
<keyword evidence="3" id="KW-1185">Reference proteome</keyword>
<reference evidence="2 3" key="2">
    <citation type="submission" date="2018-11" db="EMBL/GenBank/DDBJ databases">
        <authorList>
            <consortium name="Pathogen Informatics"/>
        </authorList>
    </citation>
    <scope>NUCLEOTIDE SEQUENCE [LARGE SCALE GENOMIC DNA]</scope>
    <source>
        <strain evidence="2 3">MHpl1</strain>
    </source>
</reference>
<dbReference type="OMA" id="MIFDEYS"/>
<evidence type="ECO:0000313" key="4">
    <source>
        <dbReference type="WBParaSite" id="HPLM_0000419301-mRNA-1"/>
    </source>
</evidence>
<dbReference type="OrthoDB" id="5873433at2759"/>
<feature type="region of interest" description="Disordered" evidence="1">
    <location>
        <begin position="1"/>
        <end position="91"/>
    </location>
</feature>
<evidence type="ECO:0000256" key="1">
    <source>
        <dbReference type="SAM" id="MobiDB-lite"/>
    </source>
</evidence>
<gene>
    <name evidence="2" type="ORF">HPLM_LOCUS4185</name>
</gene>
<feature type="compositionally biased region" description="Basic and acidic residues" evidence="1">
    <location>
        <begin position="190"/>
        <end position="204"/>
    </location>
</feature>
<dbReference type="Proteomes" id="UP000268014">
    <property type="component" value="Unassembled WGS sequence"/>
</dbReference>
<reference evidence="4" key="1">
    <citation type="submission" date="2016-04" db="UniProtKB">
        <authorList>
            <consortium name="WormBaseParasite"/>
        </authorList>
    </citation>
    <scope>IDENTIFICATION</scope>
</reference>
<feature type="compositionally biased region" description="Basic and acidic residues" evidence="1">
    <location>
        <begin position="167"/>
        <end position="179"/>
    </location>
</feature>
<accession>A0A158QK95</accession>
<feature type="compositionally biased region" description="Low complexity" evidence="1">
    <location>
        <begin position="61"/>
        <end position="79"/>
    </location>
</feature>
<feature type="compositionally biased region" description="Low complexity" evidence="1">
    <location>
        <begin position="7"/>
        <end position="24"/>
    </location>
</feature>
<feature type="compositionally biased region" description="Basic and acidic residues" evidence="1">
    <location>
        <begin position="139"/>
        <end position="151"/>
    </location>
</feature>
<dbReference type="WBParaSite" id="HPLM_0000419301-mRNA-1">
    <property type="protein sequence ID" value="HPLM_0000419301-mRNA-1"/>
    <property type="gene ID" value="HPLM_0000419301"/>
</dbReference>
<name>A0A158QK95_HAEPC</name>
<sequence length="306" mass="33074">MSSSLLTASPSTQSAPSSSKQQPAFDDACFKTPLPFKKPRRGRGATSTAAGGGTRPNGYHSSGSTRGRGVGRPPLRTVAPTPPPPPPKFVLHDVACPHTAAYLGALSLPKFASVQPEGEVKEEIVDCDEEKPSTSKGGDGVKEEVSDERSDSGSGSSVILLENGECDNTKEKTGEENKENGATSSTDSSEVSKEESTEDSKDNVTNKLPFVEETILDEFSLLLFTCLPDAQVFEKELEAVRAREEIEKKRLAAEKAIRIEKLKRKIRSKKLNYYELFIYGAFLTVHAELRQKSKAIAVELAGEIEG</sequence>
<feature type="region of interest" description="Disordered" evidence="1">
    <location>
        <begin position="115"/>
        <end position="205"/>
    </location>
</feature>
<organism evidence="4">
    <name type="scientific">Haemonchus placei</name>
    <name type="common">Barber's pole worm</name>
    <dbReference type="NCBI Taxonomy" id="6290"/>
    <lineage>
        <taxon>Eukaryota</taxon>
        <taxon>Metazoa</taxon>
        <taxon>Ecdysozoa</taxon>
        <taxon>Nematoda</taxon>
        <taxon>Chromadorea</taxon>
        <taxon>Rhabditida</taxon>
        <taxon>Rhabditina</taxon>
        <taxon>Rhabditomorpha</taxon>
        <taxon>Strongyloidea</taxon>
        <taxon>Trichostrongylidae</taxon>
        <taxon>Haemonchus</taxon>
    </lineage>
</organism>
<dbReference type="STRING" id="6290.A0A158QK95"/>